<feature type="transmembrane region" description="Helical" evidence="1">
    <location>
        <begin position="74"/>
        <end position="93"/>
    </location>
</feature>
<keyword evidence="1" id="KW-0812">Transmembrane</keyword>
<comment type="caution">
    <text evidence="3">The sequence shown here is derived from an EMBL/GenBank/DDBJ whole genome shotgun (WGS) entry which is preliminary data.</text>
</comment>
<evidence type="ECO:0000259" key="2">
    <source>
        <dbReference type="Pfam" id="PF02517"/>
    </source>
</evidence>
<dbReference type="Proteomes" id="UP000824074">
    <property type="component" value="Unassembled WGS sequence"/>
</dbReference>
<dbReference type="AlphaFoldDB" id="A0A9D1LHM3"/>
<dbReference type="GO" id="GO:0008237">
    <property type="term" value="F:metallopeptidase activity"/>
    <property type="evidence" value="ECO:0007669"/>
    <property type="project" value="UniProtKB-KW"/>
</dbReference>
<dbReference type="InterPro" id="IPR052710">
    <property type="entry name" value="CAAX_protease"/>
</dbReference>
<evidence type="ECO:0000256" key="1">
    <source>
        <dbReference type="SAM" id="Phobius"/>
    </source>
</evidence>
<dbReference type="GO" id="GO:0004175">
    <property type="term" value="F:endopeptidase activity"/>
    <property type="evidence" value="ECO:0007669"/>
    <property type="project" value="UniProtKB-ARBA"/>
</dbReference>
<dbReference type="EMBL" id="DVMT01000021">
    <property type="protein sequence ID" value="HIU40089.1"/>
    <property type="molecule type" value="Genomic_DNA"/>
</dbReference>
<evidence type="ECO:0000313" key="4">
    <source>
        <dbReference type="Proteomes" id="UP000824074"/>
    </source>
</evidence>
<feature type="transmembrane region" description="Helical" evidence="1">
    <location>
        <begin position="254"/>
        <end position="270"/>
    </location>
</feature>
<feature type="domain" description="CAAX prenyl protease 2/Lysostaphin resistance protein A-like" evidence="2">
    <location>
        <begin position="223"/>
        <end position="315"/>
    </location>
</feature>
<keyword evidence="1" id="KW-0472">Membrane</keyword>
<dbReference type="Pfam" id="PF02517">
    <property type="entry name" value="Rce1-like"/>
    <property type="match status" value="1"/>
</dbReference>
<feature type="transmembrane region" description="Helical" evidence="1">
    <location>
        <begin position="303"/>
        <end position="323"/>
    </location>
</feature>
<dbReference type="GO" id="GO:0080120">
    <property type="term" value="P:CAAX-box protein maturation"/>
    <property type="evidence" value="ECO:0007669"/>
    <property type="project" value="UniProtKB-ARBA"/>
</dbReference>
<proteinExistence type="predicted"/>
<keyword evidence="3" id="KW-0482">Metalloprotease</keyword>
<sequence length="324" mass="37618">MKDKRFLLKIAGLIEIVYVLVMVFYYLFFNKFSDEVLAYLFMLIIGLFFGIVLFKESKRSIDELKQNKAKVVISSIWLFLEPVIPGILGFIFLSTLSDKKKSNLPVIKEDKKSVLTYVKSIILIVAFIIIMFVLPNFSFFSKIPTYLIYIFIFLLVLILNFKELKKDFIIFIKNIKVYFPFIIKRYLIMLGVMIIVALPIVYLNNGATSSNQTLINDMFVKIPFLTFLLSVIYAPIVEESIFRLSIKKFFNNKIAFVLVSGILFGTLHMIDKFTSFYDLLYIFQYSALGICLALAYYDSKNIFVSMSMHFIQNFLAAVLVLLVY</sequence>
<accession>A0A9D1LHM3</accession>
<dbReference type="PANTHER" id="PTHR36435">
    <property type="entry name" value="SLR1288 PROTEIN"/>
    <property type="match status" value="1"/>
</dbReference>
<dbReference type="InterPro" id="IPR003675">
    <property type="entry name" value="Rce1/LyrA-like_dom"/>
</dbReference>
<feature type="transmembrane region" description="Helical" evidence="1">
    <location>
        <begin position="36"/>
        <end position="54"/>
    </location>
</feature>
<keyword evidence="3" id="KW-0378">Hydrolase</keyword>
<evidence type="ECO:0000313" key="3">
    <source>
        <dbReference type="EMBL" id="HIU40089.1"/>
    </source>
</evidence>
<reference evidence="3" key="2">
    <citation type="journal article" date="2021" name="PeerJ">
        <title>Extensive microbial diversity within the chicken gut microbiome revealed by metagenomics and culture.</title>
        <authorList>
            <person name="Gilroy R."/>
            <person name="Ravi A."/>
            <person name="Getino M."/>
            <person name="Pursley I."/>
            <person name="Horton D.L."/>
            <person name="Alikhan N.F."/>
            <person name="Baker D."/>
            <person name="Gharbi K."/>
            <person name="Hall N."/>
            <person name="Watson M."/>
            <person name="Adriaenssens E.M."/>
            <person name="Foster-Nyarko E."/>
            <person name="Jarju S."/>
            <person name="Secka A."/>
            <person name="Antonio M."/>
            <person name="Oren A."/>
            <person name="Chaudhuri R.R."/>
            <person name="La Ragione R."/>
            <person name="Hildebrand F."/>
            <person name="Pallen M.J."/>
        </authorList>
    </citation>
    <scope>NUCLEOTIDE SEQUENCE</scope>
    <source>
        <strain evidence="3">CHK193-30670</strain>
    </source>
</reference>
<feature type="transmembrane region" description="Helical" evidence="1">
    <location>
        <begin position="182"/>
        <end position="202"/>
    </location>
</feature>
<protein>
    <submittedName>
        <fullName evidence="3">CPBP family intramembrane metalloprotease</fullName>
    </submittedName>
</protein>
<feature type="transmembrane region" description="Helical" evidence="1">
    <location>
        <begin position="6"/>
        <end position="29"/>
    </location>
</feature>
<keyword evidence="1" id="KW-1133">Transmembrane helix</keyword>
<dbReference type="PANTHER" id="PTHR36435:SF1">
    <property type="entry name" value="CAAX AMINO TERMINAL PROTEASE FAMILY PROTEIN"/>
    <property type="match status" value="1"/>
</dbReference>
<feature type="transmembrane region" description="Helical" evidence="1">
    <location>
        <begin position="222"/>
        <end position="242"/>
    </location>
</feature>
<feature type="transmembrane region" description="Helical" evidence="1">
    <location>
        <begin position="276"/>
        <end position="296"/>
    </location>
</feature>
<feature type="transmembrane region" description="Helical" evidence="1">
    <location>
        <begin position="114"/>
        <end position="137"/>
    </location>
</feature>
<gene>
    <name evidence="3" type="ORF">IAB68_02160</name>
</gene>
<feature type="transmembrane region" description="Helical" evidence="1">
    <location>
        <begin position="143"/>
        <end position="161"/>
    </location>
</feature>
<organism evidence="3 4">
    <name type="scientific">Candidatus Aphodocola excrementigallinarum</name>
    <dbReference type="NCBI Taxonomy" id="2840670"/>
    <lineage>
        <taxon>Bacteria</taxon>
        <taxon>Bacillati</taxon>
        <taxon>Bacillota</taxon>
        <taxon>Bacilli</taxon>
        <taxon>Candidatus Aphodocola</taxon>
    </lineage>
</organism>
<name>A0A9D1LHM3_9FIRM</name>
<reference evidence="3" key="1">
    <citation type="submission" date="2020-10" db="EMBL/GenBank/DDBJ databases">
        <authorList>
            <person name="Gilroy R."/>
        </authorList>
    </citation>
    <scope>NUCLEOTIDE SEQUENCE</scope>
    <source>
        <strain evidence="3">CHK193-30670</strain>
    </source>
</reference>
<keyword evidence="3" id="KW-0645">Protease</keyword>